<evidence type="ECO:0000313" key="2">
    <source>
        <dbReference type="EMBL" id="RBP84936.1"/>
    </source>
</evidence>
<dbReference type="OrthoDB" id="2680625at2"/>
<feature type="chain" id="PRO_5017040898" evidence="1">
    <location>
        <begin position="28"/>
        <end position="232"/>
    </location>
</feature>
<protein>
    <submittedName>
        <fullName evidence="2">Uncharacterized protein</fullName>
    </submittedName>
</protein>
<feature type="signal peptide" evidence="1">
    <location>
        <begin position="1"/>
        <end position="27"/>
    </location>
</feature>
<dbReference type="RefSeq" id="WP_113885868.1">
    <property type="nucleotide sequence ID" value="NZ_QNSF01000049.1"/>
</dbReference>
<dbReference type="EMBL" id="QNSF01000049">
    <property type="protein sequence ID" value="RBP84936.1"/>
    <property type="molecule type" value="Genomic_DNA"/>
</dbReference>
<organism evidence="2 3">
    <name type="scientific">Cytobacillus firmus</name>
    <name type="common">Bacillus firmus</name>
    <dbReference type="NCBI Taxonomy" id="1399"/>
    <lineage>
        <taxon>Bacteria</taxon>
        <taxon>Bacillati</taxon>
        <taxon>Bacillota</taxon>
        <taxon>Bacilli</taxon>
        <taxon>Bacillales</taxon>
        <taxon>Bacillaceae</taxon>
        <taxon>Cytobacillus</taxon>
    </lineage>
</organism>
<name>A0A366JD79_CYTFI</name>
<sequence length="232" mass="25863">MKKTALTIASSLIISGSFLFSPTHSNAEELTDSNSSGVIDLINLEKLEESGDVKVTINKLTYDEFIENRAKAKGITIEQAKEIYKNPNNTLNTQTGKRTLSTMSSASDFSMHEINIEQDVSLTYKPTVQIFVYTYNSGSFSQFDFIEEVDLDRDGFSNLFSKQFAGKVNAKITTPTKIWWNVNGDFFDNGTTSVTMGFGGGLGQKVTASFEVSHESNHFDYYENTGEYSIYD</sequence>
<gene>
    <name evidence="2" type="ORF">DFO70_14910</name>
</gene>
<dbReference type="AlphaFoldDB" id="A0A366JD79"/>
<evidence type="ECO:0000256" key="1">
    <source>
        <dbReference type="SAM" id="SignalP"/>
    </source>
</evidence>
<comment type="caution">
    <text evidence="2">The sequence shown here is derived from an EMBL/GenBank/DDBJ whole genome shotgun (WGS) entry which is preliminary data.</text>
</comment>
<accession>A0A366JD79</accession>
<proteinExistence type="predicted"/>
<reference evidence="2 3" key="1">
    <citation type="submission" date="2018-06" db="EMBL/GenBank/DDBJ databases">
        <title>Freshwater and sediment microbial communities from various areas in North America, analyzing microbe dynamics in response to fracking.</title>
        <authorList>
            <person name="Lamendella R."/>
        </authorList>
    </citation>
    <scope>NUCLEOTIDE SEQUENCE [LARGE SCALE GENOMIC DNA]</scope>
    <source>
        <strain evidence="2 3">14_TX</strain>
    </source>
</reference>
<keyword evidence="3" id="KW-1185">Reference proteome</keyword>
<dbReference type="Proteomes" id="UP000252731">
    <property type="component" value="Unassembled WGS sequence"/>
</dbReference>
<keyword evidence="1" id="KW-0732">Signal</keyword>
<evidence type="ECO:0000313" key="3">
    <source>
        <dbReference type="Proteomes" id="UP000252731"/>
    </source>
</evidence>